<name>A0A914CTL2_9BILA</name>
<comment type="subcellular location">
    <subcellularLocation>
        <location evidence="1">Cytoplasm</location>
    </subcellularLocation>
</comment>
<feature type="region of interest" description="Disordered" evidence="5">
    <location>
        <begin position="141"/>
        <end position="222"/>
    </location>
</feature>
<dbReference type="PANTHER" id="PTHR19354:SF2">
    <property type="entry name" value="LEUCINE-RICH REPEAT-CONTAINING PROTEIN DDB_G0290503"/>
    <property type="match status" value="1"/>
</dbReference>
<evidence type="ECO:0000313" key="7">
    <source>
        <dbReference type="WBParaSite" id="ACRNAN_scaffold14108.g28703.t1"/>
    </source>
</evidence>
<reference evidence="7" key="1">
    <citation type="submission" date="2022-11" db="UniProtKB">
        <authorList>
            <consortium name="WormBaseParasite"/>
        </authorList>
    </citation>
    <scope>IDENTIFICATION</scope>
</reference>
<keyword evidence="2" id="KW-0963">Cytoplasm</keyword>
<dbReference type="GO" id="GO:0005737">
    <property type="term" value="C:cytoplasm"/>
    <property type="evidence" value="ECO:0007669"/>
    <property type="project" value="UniProtKB-SubCell"/>
</dbReference>
<evidence type="ECO:0000256" key="1">
    <source>
        <dbReference type="ARBA" id="ARBA00004496"/>
    </source>
</evidence>
<feature type="compositionally biased region" description="Low complexity" evidence="5">
    <location>
        <begin position="141"/>
        <end position="156"/>
    </location>
</feature>
<evidence type="ECO:0000256" key="5">
    <source>
        <dbReference type="SAM" id="MobiDB-lite"/>
    </source>
</evidence>
<feature type="compositionally biased region" description="Polar residues" evidence="5">
    <location>
        <begin position="157"/>
        <end position="205"/>
    </location>
</feature>
<dbReference type="WBParaSite" id="ACRNAN_scaffold14108.g28703.t1">
    <property type="protein sequence ID" value="ACRNAN_scaffold14108.g28703.t1"/>
    <property type="gene ID" value="ACRNAN_scaffold14108.g28703"/>
</dbReference>
<dbReference type="AlphaFoldDB" id="A0A914CTL2"/>
<dbReference type="InterPro" id="IPR045329">
    <property type="entry name" value="LZTS"/>
</dbReference>
<sequence>MVDNGVMTRSLYIGGRNKAAEVAKRREQFEKEMETKRLAKLREQEEKIARIAKQKESELREKARQKAEKDLKKQKEVLDRRMIKLESEKSKKEEILFKAHSVASRTMEQKKPIYAFGSRTPHENHGNAPEAYSHIYPYQQLSSQSSLNRRSYYSNSTDTGNSSKSEGNHAPSNTTSNNAIHTNSPQSASNGIRKSASGVQQQNGNNHRHSFGLHITPSPSDSGIVDYETLIRDKENELSNVRQAMEHNEEALVRVYQEKEIHYKDQIVDLKQRLQVSQQGEATLRQQLSIAEDQRKSLQNTIQSLNNDKRMLQQKVRIKKT</sequence>
<dbReference type="PANTHER" id="PTHR19354">
    <property type="entry name" value="ZIPPER PUTATIVE TUMOR SUPPRESSOR 2 HOMOLOG-LIKE PROTEIN-RELATED"/>
    <property type="match status" value="1"/>
</dbReference>
<evidence type="ECO:0000256" key="4">
    <source>
        <dbReference type="SAM" id="Coils"/>
    </source>
</evidence>
<organism evidence="6 7">
    <name type="scientific">Acrobeloides nanus</name>
    <dbReference type="NCBI Taxonomy" id="290746"/>
    <lineage>
        <taxon>Eukaryota</taxon>
        <taxon>Metazoa</taxon>
        <taxon>Ecdysozoa</taxon>
        <taxon>Nematoda</taxon>
        <taxon>Chromadorea</taxon>
        <taxon>Rhabditida</taxon>
        <taxon>Tylenchina</taxon>
        <taxon>Cephalobomorpha</taxon>
        <taxon>Cephaloboidea</taxon>
        <taxon>Cephalobidae</taxon>
        <taxon>Acrobeloides</taxon>
    </lineage>
</organism>
<dbReference type="Proteomes" id="UP000887540">
    <property type="component" value="Unplaced"/>
</dbReference>
<protein>
    <submittedName>
        <fullName evidence="7">Uncharacterized protein</fullName>
    </submittedName>
</protein>
<feature type="coiled-coil region" evidence="4">
    <location>
        <begin position="24"/>
        <end position="95"/>
    </location>
</feature>
<keyword evidence="6" id="KW-1185">Reference proteome</keyword>
<keyword evidence="3 4" id="KW-0175">Coiled coil</keyword>
<proteinExistence type="predicted"/>
<feature type="coiled-coil region" evidence="4">
    <location>
        <begin position="281"/>
        <end position="315"/>
    </location>
</feature>
<feature type="coiled-coil region" evidence="4">
    <location>
        <begin position="224"/>
        <end position="251"/>
    </location>
</feature>
<evidence type="ECO:0000256" key="3">
    <source>
        <dbReference type="ARBA" id="ARBA00023054"/>
    </source>
</evidence>
<evidence type="ECO:0000313" key="6">
    <source>
        <dbReference type="Proteomes" id="UP000887540"/>
    </source>
</evidence>
<evidence type="ECO:0000256" key="2">
    <source>
        <dbReference type="ARBA" id="ARBA00022490"/>
    </source>
</evidence>
<accession>A0A914CTL2</accession>